<evidence type="ECO:0000313" key="2">
    <source>
        <dbReference type="Proteomes" id="UP000294335"/>
    </source>
</evidence>
<dbReference type="RefSeq" id="WP_133970732.1">
    <property type="nucleotide sequence ID" value="NZ_OPYN01000082.1"/>
</dbReference>
<evidence type="ECO:0000313" key="1">
    <source>
        <dbReference type="EMBL" id="SPO60296.1"/>
    </source>
</evidence>
<sequence length="502" mass="55734">MTRANDLAPNTGLPIVYSMVWYSLLNDCWEAYNAKNEFTPGEALLLDRQSDAVTRNVASVLFGQPWMKWSDKVIEVHKRLLGEREVALRKDPGSSEYWLSEIREVSYDASQILTIKASQLGSSLAYRGDGVVRLAWITTPEFSFTGQDTLLQKLKRGFEANKGVDLYSVGLPTNSTLRELNVICQPFNQQTAMAIQYFSTNPAAEENLPPARVSPPEPEGIDDQVNVFTFAQQAFPEVAQGKAPHDEAWITSLVFPPPQLRRKDGSYDDILKVYGTDFYSPRQQFSQAEGAQPLKVVLSLDPLVRVVAEGEGKQEVVLNPGPDTASWVLEGDRLGSMGKEGSVRYYYPPATQQPAVALEVDSTTKRQAAVITSLKRRFSVDVIKATQGGESAYATFATYYAPQTHYLKTSLENGKFKLSLWYFDADHNKNVEVAESDTEWVVAWGNGSISRSGVFEPAPSNPSPFTVAWARDTTSSRLLLWAFTVIPTPLYTPAEAVALFQN</sequence>
<accession>A0AAQ1ST05</accession>
<proteinExistence type="predicted"/>
<protein>
    <submittedName>
        <fullName evidence="1">Uncharacterized protein</fullName>
    </submittedName>
</protein>
<gene>
    <name evidence="1" type="ORF">JV551A3_V1_820009</name>
</gene>
<name>A0AAQ1ST05_9PSED</name>
<dbReference type="AlphaFoldDB" id="A0AAQ1ST05"/>
<dbReference type="Proteomes" id="UP000294335">
    <property type="component" value="Unassembled WGS sequence"/>
</dbReference>
<reference evidence="1 2" key="1">
    <citation type="submission" date="2018-02" db="EMBL/GenBank/DDBJ databases">
        <authorList>
            <person name="Dubost A."/>
        </authorList>
    </citation>
    <scope>NUCLEOTIDE SEQUENCE [LARGE SCALE GENOMIC DNA]</scope>
    <source>
        <strain evidence="2">JV551A3</strain>
    </source>
</reference>
<dbReference type="EMBL" id="OPYN01000082">
    <property type="protein sequence ID" value="SPO60296.1"/>
    <property type="molecule type" value="Genomic_DNA"/>
</dbReference>
<keyword evidence="2" id="KW-1185">Reference proteome</keyword>
<organism evidence="1 2">
    <name type="scientific">Pseudomonas inefficax</name>
    <dbReference type="NCBI Taxonomy" id="2078786"/>
    <lineage>
        <taxon>Bacteria</taxon>
        <taxon>Pseudomonadati</taxon>
        <taxon>Pseudomonadota</taxon>
        <taxon>Gammaproteobacteria</taxon>
        <taxon>Pseudomonadales</taxon>
        <taxon>Pseudomonadaceae</taxon>
        <taxon>Pseudomonas</taxon>
    </lineage>
</organism>
<comment type="caution">
    <text evidence="1">The sequence shown here is derived from an EMBL/GenBank/DDBJ whole genome shotgun (WGS) entry which is preliminary data.</text>
</comment>